<dbReference type="PRINTS" id="PR00598">
    <property type="entry name" value="HTHMARR"/>
</dbReference>
<dbReference type="RefSeq" id="WP_239164972.1">
    <property type="nucleotide sequence ID" value="NZ_BAAATY010000019.1"/>
</dbReference>
<dbReference type="InterPro" id="IPR039422">
    <property type="entry name" value="MarR/SlyA-like"/>
</dbReference>
<dbReference type="SMART" id="SM00347">
    <property type="entry name" value="HTH_MARR"/>
    <property type="match status" value="1"/>
</dbReference>
<dbReference type="Gene3D" id="1.10.10.10">
    <property type="entry name" value="Winged helix-like DNA-binding domain superfamily/Winged helix DNA-binding domain"/>
    <property type="match status" value="1"/>
</dbReference>
<protein>
    <recommendedName>
        <fullName evidence="1">HTH marR-type domain-containing protein</fullName>
    </recommendedName>
</protein>
<dbReference type="InterPro" id="IPR000835">
    <property type="entry name" value="HTH_MarR-typ"/>
</dbReference>
<feature type="domain" description="HTH marR-type" evidence="1">
    <location>
        <begin position="10"/>
        <end position="146"/>
    </location>
</feature>
<organism evidence="2 3">
    <name type="scientific">Actinoplanes palleronii</name>
    <dbReference type="NCBI Taxonomy" id="113570"/>
    <lineage>
        <taxon>Bacteria</taxon>
        <taxon>Bacillati</taxon>
        <taxon>Actinomycetota</taxon>
        <taxon>Actinomycetes</taxon>
        <taxon>Micromonosporales</taxon>
        <taxon>Micromonosporaceae</taxon>
        <taxon>Actinoplanes</taxon>
    </lineage>
</organism>
<sequence>MSDDMTDRRAHEVIEGLRGLAAAQSELGRVFARSMRMHGTDAVAIVEIISAEGRSEPLTPARLAERIGLTTGATSILLNRLEQAGHVVRTREHSDRRVVTLRSTPGIHAAATAFHEPLSRLLGTVLGDYSPADLDRIDSVVSRMRSTMHTYMSELDPPDRSPAPGPRR</sequence>
<dbReference type="Pfam" id="PF12802">
    <property type="entry name" value="MarR_2"/>
    <property type="match status" value="1"/>
</dbReference>
<dbReference type="PANTHER" id="PTHR33164:SF106">
    <property type="entry name" value="TRANSCRIPTIONAL REGULATORY PROTEIN"/>
    <property type="match status" value="1"/>
</dbReference>
<reference evidence="2 3" key="1">
    <citation type="submission" date="2021-01" db="EMBL/GenBank/DDBJ databases">
        <title>Whole genome shotgun sequence of Actinoplanes palleronii NBRC 14916.</title>
        <authorList>
            <person name="Komaki H."/>
            <person name="Tamura T."/>
        </authorList>
    </citation>
    <scope>NUCLEOTIDE SEQUENCE [LARGE SCALE GENOMIC DNA]</scope>
    <source>
        <strain evidence="2 3">NBRC 14916</strain>
    </source>
</reference>
<proteinExistence type="predicted"/>
<keyword evidence="3" id="KW-1185">Reference proteome</keyword>
<evidence type="ECO:0000313" key="2">
    <source>
        <dbReference type="EMBL" id="GIE72676.1"/>
    </source>
</evidence>
<comment type="caution">
    <text evidence="2">The sequence shown here is derived from an EMBL/GenBank/DDBJ whole genome shotgun (WGS) entry which is preliminary data.</text>
</comment>
<dbReference type="PANTHER" id="PTHR33164">
    <property type="entry name" value="TRANSCRIPTIONAL REGULATOR, MARR FAMILY"/>
    <property type="match status" value="1"/>
</dbReference>
<dbReference type="PROSITE" id="PS50995">
    <property type="entry name" value="HTH_MARR_2"/>
    <property type="match status" value="1"/>
</dbReference>
<evidence type="ECO:0000259" key="1">
    <source>
        <dbReference type="PROSITE" id="PS50995"/>
    </source>
</evidence>
<dbReference type="InterPro" id="IPR036388">
    <property type="entry name" value="WH-like_DNA-bd_sf"/>
</dbReference>
<evidence type="ECO:0000313" key="3">
    <source>
        <dbReference type="Proteomes" id="UP000624709"/>
    </source>
</evidence>
<gene>
    <name evidence="2" type="ORF">Apa02nite_087840</name>
</gene>
<dbReference type="SUPFAM" id="SSF46785">
    <property type="entry name" value="Winged helix' DNA-binding domain"/>
    <property type="match status" value="1"/>
</dbReference>
<dbReference type="InterPro" id="IPR036390">
    <property type="entry name" value="WH_DNA-bd_sf"/>
</dbReference>
<dbReference type="Proteomes" id="UP000624709">
    <property type="component" value="Unassembled WGS sequence"/>
</dbReference>
<accession>A0ABQ4BPS1</accession>
<dbReference type="EMBL" id="BOMS01000152">
    <property type="protein sequence ID" value="GIE72676.1"/>
    <property type="molecule type" value="Genomic_DNA"/>
</dbReference>
<name>A0ABQ4BPS1_9ACTN</name>